<protein>
    <submittedName>
        <fullName evidence="11">ETS variant transcription factor 5</fullName>
    </submittedName>
</protein>
<dbReference type="Pfam" id="PF04621">
    <property type="entry name" value="ETS_PEA3_N"/>
    <property type="match status" value="1"/>
</dbReference>
<dbReference type="PROSITE" id="PS50061">
    <property type="entry name" value="ETS_DOMAIN_3"/>
    <property type="match status" value="1"/>
</dbReference>
<dbReference type="SUPFAM" id="SSF46785">
    <property type="entry name" value="Winged helix' DNA-binding domain"/>
    <property type="match status" value="1"/>
</dbReference>
<dbReference type="Ensembl" id="ENSSSCT00015009761.1">
    <property type="protein sequence ID" value="ENSSSCP00015003877.1"/>
    <property type="gene ID" value="ENSSSCG00015007382.1"/>
</dbReference>
<evidence type="ECO:0000313" key="12">
    <source>
        <dbReference type="Proteomes" id="UP000694728"/>
    </source>
</evidence>
<comment type="subcellular location">
    <subcellularLocation>
        <location evidence="1 8">Nucleus</location>
    </subcellularLocation>
</comment>
<dbReference type="Ensembl" id="ENSSSCT00035111417.1">
    <property type="protein sequence ID" value="ENSSSCP00035048820.1"/>
    <property type="gene ID" value="ENSSSCG00035081092.1"/>
</dbReference>
<dbReference type="PROSITE" id="PS00346">
    <property type="entry name" value="ETS_DOMAIN_2"/>
    <property type="match status" value="1"/>
</dbReference>
<evidence type="ECO:0000256" key="2">
    <source>
        <dbReference type="ARBA" id="ARBA00005562"/>
    </source>
</evidence>
<dbReference type="InterPro" id="IPR036390">
    <property type="entry name" value="WH_DNA-bd_sf"/>
</dbReference>
<sequence length="629" mass="70228">MGSRWSGLGPMGKRLGYSRGPMAVGRAAGRWGPGQRSSLVGSCSAESSRWCAERFIVSGAVRPSHSPRHPGPVRACVSAPAPRGRCKGRRATASGGSLSPQKLLNAETFQSDIGDVGSTMDGFYDQQVPFMVPGKSRSEECRGRPVIDRKRKFLDTDLAHDSEELFQDLSQLQEAWLAEAQVPDDEQFVPDFQSDNLVLHAPPPTKIKRELHSPSSELSSCSHEQALGANYGEKCLYNYCAYDRKPPSGFKPLTPPTTPLSPTHQNSLFPPPQATLPTSAHAPAAGPVQGVGPTPTPHSLPEPGPQQQTFAVPRPPHQPLQMPKMMPENQYPSEQRFQRQMSEPCHPFPPQSGLPGDNRPNYHRQMSEPIVPAAPPPPQGFKQEYHDPLYEHGVPGMAGPSAHGFQSPMGIKQEPRDYCVDSEVPNCQSSYMRGGYFSSSHEGFSYEKDPRLYFDDTCVVPERLEGKVKQEPTMYREGPPYQRRGSLQLWQFLVTLLDDPANAHFIAWTGRGMEFKLIEPEEVARRWGIQKNRPAMNYDKLSRSLRYYYEKGIMQKVAGERYVYKFVCDPDALFSMAFPDNQRPFLKAESECHLSEEDTLPLTHFEDNPAYLLDVDRCSGLPYTEGFAY</sequence>
<evidence type="ECO:0000259" key="10">
    <source>
        <dbReference type="PROSITE" id="PS50061"/>
    </source>
</evidence>
<dbReference type="Proteomes" id="UP000694725">
    <property type="component" value="Unplaced"/>
</dbReference>
<keyword evidence="5 8" id="KW-0238">DNA-binding</keyword>
<comment type="similarity">
    <text evidence="2 8">Belongs to the ETS family.</text>
</comment>
<evidence type="ECO:0000256" key="3">
    <source>
        <dbReference type="ARBA" id="ARBA00022553"/>
    </source>
</evidence>
<dbReference type="PROSITE" id="PS00345">
    <property type="entry name" value="ETS_DOMAIN_1"/>
    <property type="match status" value="1"/>
</dbReference>
<keyword evidence="6" id="KW-0804">Transcription</keyword>
<keyword evidence="4" id="KW-0805">Transcription regulation</keyword>
<evidence type="ECO:0000256" key="7">
    <source>
        <dbReference type="ARBA" id="ARBA00023242"/>
    </source>
</evidence>
<reference evidence="11" key="1">
    <citation type="submission" date="2025-05" db="UniProtKB">
        <authorList>
            <consortium name="Ensembl"/>
        </authorList>
    </citation>
    <scope>IDENTIFICATION</scope>
</reference>
<dbReference type="SMART" id="SM00413">
    <property type="entry name" value="ETS"/>
    <property type="match status" value="1"/>
</dbReference>
<dbReference type="PANTHER" id="PTHR11849:SF160">
    <property type="entry name" value="ETS TRANSLOCATION VARIANT 5"/>
    <property type="match status" value="1"/>
</dbReference>
<organism evidence="11 12">
    <name type="scientific">Sus scrofa</name>
    <name type="common">Pig</name>
    <dbReference type="NCBI Taxonomy" id="9823"/>
    <lineage>
        <taxon>Eukaryota</taxon>
        <taxon>Metazoa</taxon>
        <taxon>Chordata</taxon>
        <taxon>Craniata</taxon>
        <taxon>Vertebrata</taxon>
        <taxon>Euteleostomi</taxon>
        <taxon>Mammalia</taxon>
        <taxon>Eutheria</taxon>
        <taxon>Laurasiatheria</taxon>
        <taxon>Artiodactyla</taxon>
        <taxon>Suina</taxon>
        <taxon>Suidae</taxon>
        <taxon>Sus</taxon>
    </lineage>
</organism>
<dbReference type="PANTHER" id="PTHR11849">
    <property type="entry name" value="ETS"/>
    <property type="match status" value="1"/>
</dbReference>
<dbReference type="Proteomes" id="UP000694570">
    <property type="component" value="Unplaced"/>
</dbReference>
<keyword evidence="3" id="KW-0597">Phosphoprotein</keyword>
<dbReference type="GO" id="GO:0006357">
    <property type="term" value="P:regulation of transcription by RNA polymerase II"/>
    <property type="evidence" value="ECO:0007669"/>
    <property type="project" value="InterPro"/>
</dbReference>
<dbReference type="GO" id="GO:0003700">
    <property type="term" value="F:DNA-binding transcription factor activity"/>
    <property type="evidence" value="ECO:0007669"/>
    <property type="project" value="InterPro"/>
</dbReference>
<dbReference type="PRINTS" id="PR00454">
    <property type="entry name" value="ETSDOMAIN"/>
</dbReference>
<feature type="region of interest" description="Disordered" evidence="9">
    <location>
        <begin position="250"/>
        <end position="308"/>
    </location>
</feature>
<dbReference type="Proteomes" id="UP000694720">
    <property type="component" value="Unplaced"/>
</dbReference>
<accession>A0A8D1JJ58</accession>
<evidence type="ECO:0000256" key="8">
    <source>
        <dbReference type="RuleBase" id="RU004019"/>
    </source>
</evidence>
<evidence type="ECO:0000313" key="11">
    <source>
        <dbReference type="Ensembl" id="ENSSSCP00045048362.1"/>
    </source>
</evidence>
<dbReference type="GO" id="GO:0045893">
    <property type="term" value="P:positive regulation of DNA-templated transcription"/>
    <property type="evidence" value="ECO:0007669"/>
    <property type="project" value="UniProtKB-ARBA"/>
</dbReference>
<dbReference type="Ensembl" id="ENSSSCT00040058046.1">
    <property type="protein sequence ID" value="ENSSSCP00040024188.1"/>
    <property type="gene ID" value="ENSSSCG00040043311.1"/>
</dbReference>
<dbReference type="GO" id="GO:0005634">
    <property type="term" value="C:nucleus"/>
    <property type="evidence" value="ECO:0007669"/>
    <property type="project" value="UniProtKB-SubCell"/>
</dbReference>
<proteinExistence type="inferred from homology"/>
<dbReference type="Ensembl" id="ENSSSCT00025083696.1">
    <property type="protein sequence ID" value="ENSSSCP00025036413.1"/>
    <property type="gene ID" value="ENSSSCG00025061130.1"/>
</dbReference>
<keyword evidence="7 8" id="KW-0539">Nucleus</keyword>
<dbReference type="Proteomes" id="UP000694726">
    <property type="component" value="Unplaced"/>
</dbReference>
<dbReference type="InterPro" id="IPR036388">
    <property type="entry name" value="WH-like_DNA-bd_sf"/>
</dbReference>
<dbReference type="InterPro" id="IPR000418">
    <property type="entry name" value="Ets_dom"/>
</dbReference>
<name>A0A8D1JJ58_PIG</name>
<evidence type="ECO:0000256" key="5">
    <source>
        <dbReference type="ARBA" id="ARBA00023125"/>
    </source>
</evidence>
<dbReference type="Gene3D" id="1.10.10.10">
    <property type="entry name" value="Winged helix-like DNA-binding domain superfamily/Winged helix DNA-binding domain"/>
    <property type="match status" value="1"/>
</dbReference>
<feature type="compositionally biased region" description="Pro residues" evidence="9">
    <location>
        <begin position="294"/>
        <end position="304"/>
    </location>
</feature>
<dbReference type="Ensembl" id="ENSSSCT00055046362.1">
    <property type="protein sequence ID" value="ENSSSCP00055036968.1"/>
    <property type="gene ID" value="ENSSSCG00055023553.1"/>
</dbReference>
<dbReference type="Ensembl" id="ENSSSCT00045068043.1">
    <property type="protein sequence ID" value="ENSSSCP00045048362.1"/>
    <property type="gene ID" value="ENSSSCG00045039142.1"/>
</dbReference>
<feature type="domain" description="ETS" evidence="10">
    <location>
        <begin position="487"/>
        <end position="567"/>
    </location>
</feature>
<dbReference type="Proteomes" id="UP000694722">
    <property type="component" value="Unplaced"/>
</dbReference>
<dbReference type="Proteomes" id="UP000694728">
    <property type="component" value="Unplaced"/>
</dbReference>
<feature type="compositionally biased region" description="Low complexity" evidence="9">
    <location>
        <begin position="280"/>
        <end position="293"/>
    </location>
</feature>
<evidence type="ECO:0000256" key="6">
    <source>
        <dbReference type="ARBA" id="ARBA00023163"/>
    </source>
</evidence>
<evidence type="ECO:0000256" key="9">
    <source>
        <dbReference type="SAM" id="MobiDB-lite"/>
    </source>
</evidence>
<evidence type="ECO:0000256" key="1">
    <source>
        <dbReference type="ARBA" id="ARBA00004123"/>
    </source>
</evidence>
<dbReference type="Proteomes" id="UP000694727">
    <property type="component" value="Unplaced"/>
</dbReference>
<dbReference type="Ensembl" id="ENSSSCT00065046942.1">
    <property type="protein sequence ID" value="ENSSSCP00065020195.1"/>
    <property type="gene ID" value="ENSSSCG00065034484.1"/>
</dbReference>
<dbReference type="Ensembl" id="ENSSSCT00030072758.1">
    <property type="protein sequence ID" value="ENSSSCP00030033201.1"/>
    <property type="gene ID" value="ENSSSCG00030052219.1"/>
</dbReference>
<dbReference type="FunFam" id="1.10.10.10:FF:000121">
    <property type="entry name" value="ETS translocation variant 5"/>
    <property type="match status" value="1"/>
</dbReference>
<dbReference type="GO" id="GO:0043565">
    <property type="term" value="F:sequence-specific DNA binding"/>
    <property type="evidence" value="ECO:0007669"/>
    <property type="project" value="InterPro"/>
</dbReference>
<gene>
    <name evidence="11" type="primary">ETV5</name>
</gene>
<dbReference type="AlphaFoldDB" id="A0A8D1JJ58"/>
<evidence type="ECO:0000256" key="4">
    <source>
        <dbReference type="ARBA" id="ARBA00023015"/>
    </source>
</evidence>
<dbReference type="Proteomes" id="UP000694724">
    <property type="component" value="Unplaced"/>
</dbReference>
<dbReference type="Pfam" id="PF00178">
    <property type="entry name" value="Ets"/>
    <property type="match status" value="1"/>
</dbReference>
<dbReference type="InterPro" id="IPR006715">
    <property type="entry name" value="ETS_PEA3_N"/>
</dbReference>
<dbReference type="InterPro" id="IPR046328">
    <property type="entry name" value="ETS_fam"/>
</dbReference>